<sequence length="123" mass="13451">MKGVFAFTGTLPPPPCIDPPPLGSVASLTKPRLLRPAPFSAAKLARKWSRPWASHGERGTRPRLVGIFIWNLKIKKEFWPPPRLGRGGGAPGSHSLGFAKASYNCICSCFKGQCRFIMPSEFS</sequence>
<dbReference type="RefSeq" id="YP_010218573.1">
    <property type="nucleotide sequence ID" value="NC_058917.1"/>
</dbReference>
<accession>A0A8K1I5J6</accession>
<proteinExistence type="predicted"/>
<organism evidence="1">
    <name type="scientific">Morchella brunnea</name>
    <dbReference type="NCBI Taxonomy" id="1174671"/>
    <lineage>
        <taxon>Eukaryota</taxon>
        <taxon>Fungi</taxon>
        <taxon>Dikarya</taxon>
        <taxon>Ascomycota</taxon>
        <taxon>Pezizomycotina</taxon>
        <taxon>Pezizomycetes</taxon>
        <taxon>Pezizales</taxon>
        <taxon>Morchellaceae</taxon>
        <taxon>Morchella</taxon>
    </lineage>
</organism>
<reference evidence="1" key="1">
    <citation type="submission" date="2021-01" db="EMBL/GenBank/DDBJ databases">
        <authorList>
            <person name="Sun H.-H."/>
            <person name="Zhang S."/>
            <person name="Zhang Y.-J."/>
        </authorList>
    </citation>
    <scope>NUCLEOTIDE SEQUENCE</scope>
    <source>
        <strain evidence="1">CMM1</strain>
    </source>
</reference>
<dbReference type="EMBL" id="MW538937">
    <property type="protein sequence ID" value="UBU98420.1"/>
    <property type="molecule type" value="Genomic_DNA"/>
</dbReference>
<name>A0A8K1I5J6_9PEZI</name>
<dbReference type="AlphaFoldDB" id="A0A8K1I5J6"/>
<geneLocation type="mitochondrion" evidence="1"/>
<dbReference type="GeneID" id="68665271"/>
<gene>
    <name evidence="1" type="primary">orf123A</name>
</gene>
<protein>
    <submittedName>
        <fullName evidence="1">Uncharacterized protein</fullName>
    </submittedName>
</protein>
<keyword evidence="1" id="KW-0496">Mitochondrion</keyword>
<evidence type="ECO:0000313" key="1">
    <source>
        <dbReference type="EMBL" id="UBU98420.1"/>
    </source>
</evidence>